<comment type="caution">
    <text evidence="8">The sequence shown here is derived from an EMBL/GenBank/DDBJ whole genome shotgun (WGS) entry which is preliminary data.</text>
</comment>
<evidence type="ECO:0000256" key="2">
    <source>
        <dbReference type="ARBA" id="ARBA00005128"/>
    </source>
</evidence>
<comment type="similarity">
    <text evidence="3 7">Belongs to the FPP/GGPP synthase family.</text>
</comment>
<dbReference type="InterPro" id="IPR000092">
    <property type="entry name" value="Polyprenyl_synt"/>
</dbReference>
<dbReference type="Gene3D" id="1.10.600.10">
    <property type="entry name" value="Farnesyl Diphosphate Synthase"/>
    <property type="match status" value="1"/>
</dbReference>
<organism evidence="8 9">
    <name type="scientific">Corynebacterium urealyticum</name>
    <dbReference type="NCBI Taxonomy" id="43771"/>
    <lineage>
        <taxon>Bacteria</taxon>
        <taxon>Bacillati</taxon>
        <taxon>Actinomycetota</taxon>
        <taxon>Actinomycetes</taxon>
        <taxon>Mycobacteriales</taxon>
        <taxon>Corynebacteriaceae</taxon>
        <taxon>Corynebacterium</taxon>
    </lineage>
</organism>
<dbReference type="PANTHER" id="PTHR12001">
    <property type="entry name" value="GERANYLGERANYL PYROPHOSPHATE SYNTHASE"/>
    <property type="match status" value="1"/>
</dbReference>
<dbReference type="AlphaFoldDB" id="A0A2W5B5D9"/>
<evidence type="ECO:0000256" key="6">
    <source>
        <dbReference type="ARBA" id="ARBA00022842"/>
    </source>
</evidence>
<comment type="cofactor">
    <cofactor evidence="1">
        <name>Mg(2+)</name>
        <dbReference type="ChEBI" id="CHEBI:18420"/>
    </cofactor>
</comment>
<keyword evidence="6" id="KW-0460">Magnesium</keyword>
<evidence type="ECO:0000256" key="4">
    <source>
        <dbReference type="ARBA" id="ARBA00022679"/>
    </source>
</evidence>
<dbReference type="EMBL" id="QFNY01000171">
    <property type="protein sequence ID" value="PZO99789.1"/>
    <property type="molecule type" value="Genomic_DNA"/>
</dbReference>
<evidence type="ECO:0000256" key="3">
    <source>
        <dbReference type="ARBA" id="ARBA00006706"/>
    </source>
</evidence>
<evidence type="ECO:0000256" key="1">
    <source>
        <dbReference type="ARBA" id="ARBA00001946"/>
    </source>
</evidence>
<dbReference type="GO" id="GO:0004659">
    <property type="term" value="F:prenyltransferase activity"/>
    <property type="evidence" value="ECO:0007669"/>
    <property type="project" value="InterPro"/>
</dbReference>
<comment type="pathway">
    <text evidence="2">Isoprenoid biosynthesis.</text>
</comment>
<accession>A0A2W5B5D9</accession>
<evidence type="ECO:0000256" key="7">
    <source>
        <dbReference type="RuleBase" id="RU004466"/>
    </source>
</evidence>
<keyword evidence="4 7" id="KW-0808">Transferase</keyword>
<gene>
    <name evidence="8" type="ORF">DI609_07600</name>
</gene>
<dbReference type="GO" id="GO:0008299">
    <property type="term" value="P:isoprenoid biosynthetic process"/>
    <property type="evidence" value="ECO:0007669"/>
    <property type="project" value="InterPro"/>
</dbReference>
<evidence type="ECO:0000313" key="9">
    <source>
        <dbReference type="Proteomes" id="UP000249451"/>
    </source>
</evidence>
<sequence length="394" mass="42492">MTTPSSPHGLSTISQPPVANQLAGWDLRSPLKDVPAAVDRALDAYFDHSAAEFSAIAPEFNDAMAVLRGFVMGGGKRVRPTFAWAGFRAGLEGGGADGNSIQDVDPSTVLLALSALEFVQACALIHDDIIDESDTRRGNLTTHRVFESQHRERDWFGSPEHYGISQAILAGDLALSWADDLLATAGLSPAIVERVRGPWRAMRTEVIAGQQLDIALENNGSESIADAMQVINFKTASYTVARPLHIGAALAGADERTIELLLEYGTLVGQAFQLRDDQLGVFGDPAVTGKPSGDDLRTGKRTVLVNTAFAECSPEQLARLREDFGPLPGAAEHTAEQIDRMRQIIQDCGAAQQIEDKINALSERAISLVEDSWLEDSISEELVAFARLLSDRGF</sequence>
<dbReference type="InterPro" id="IPR008949">
    <property type="entry name" value="Isoprenoid_synthase_dom_sf"/>
</dbReference>
<dbReference type="PANTHER" id="PTHR12001:SF85">
    <property type="entry name" value="SHORT CHAIN ISOPRENYL DIPHOSPHATE SYNTHASE"/>
    <property type="match status" value="1"/>
</dbReference>
<name>A0A2W5B5D9_9CORY</name>
<evidence type="ECO:0000256" key="5">
    <source>
        <dbReference type="ARBA" id="ARBA00022723"/>
    </source>
</evidence>
<protein>
    <submittedName>
        <fullName evidence="8">Geranylgeranyl pyrophosphate synthase</fullName>
    </submittedName>
</protein>
<dbReference type="CDD" id="cd00685">
    <property type="entry name" value="Trans_IPPS_HT"/>
    <property type="match status" value="1"/>
</dbReference>
<dbReference type="Proteomes" id="UP000249451">
    <property type="component" value="Unassembled WGS sequence"/>
</dbReference>
<evidence type="ECO:0000313" key="8">
    <source>
        <dbReference type="EMBL" id="PZO99789.1"/>
    </source>
</evidence>
<dbReference type="PROSITE" id="PS00723">
    <property type="entry name" value="POLYPRENYL_SYNTHASE_1"/>
    <property type="match status" value="1"/>
</dbReference>
<reference evidence="8 9" key="1">
    <citation type="submission" date="2017-11" db="EMBL/GenBank/DDBJ databases">
        <title>Infants hospitalized years apart are colonized by the same room-sourced microbial strains.</title>
        <authorList>
            <person name="Brooks B."/>
            <person name="Olm M.R."/>
            <person name="Firek B.A."/>
            <person name="Baker R."/>
            <person name="Thomas B.C."/>
            <person name="Morowitz M.J."/>
            <person name="Banfield J.F."/>
        </authorList>
    </citation>
    <scope>NUCLEOTIDE SEQUENCE [LARGE SCALE GENOMIC DNA]</scope>
    <source>
        <strain evidence="8">S2_012_000_R3_87</strain>
    </source>
</reference>
<proteinExistence type="inferred from homology"/>
<dbReference type="Pfam" id="PF00348">
    <property type="entry name" value="polyprenyl_synt"/>
    <property type="match status" value="1"/>
</dbReference>
<dbReference type="InterPro" id="IPR033749">
    <property type="entry name" value="Polyprenyl_synt_CS"/>
</dbReference>
<keyword evidence="5" id="KW-0479">Metal-binding</keyword>
<dbReference type="SUPFAM" id="SSF48576">
    <property type="entry name" value="Terpenoid synthases"/>
    <property type="match status" value="1"/>
</dbReference>
<dbReference type="SFLD" id="SFLDG01017">
    <property type="entry name" value="Polyprenyl_Transferase_Like"/>
    <property type="match status" value="1"/>
</dbReference>
<dbReference type="SFLD" id="SFLDS00005">
    <property type="entry name" value="Isoprenoid_Synthase_Type_I"/>
    <property type="match status" value="1"/>
</dbReference>
<dbReference type="GO" id="GO:0046872">
    <property type="term" value="F:metal ion binding"/>
    <property type="evidence" value="ECO:0007669"/>
    <property type="project" value="UniProtKB-KW"/>
</dbReference>